<dbReference type="PANTHER" id="PTHR11040:SF44">
    <property type="entry name" value="PROTEIN ZNTC-RELATED"/>
    <property type="match status" value="1"/>
</dbReference>
<feature type="transmembrane region" description="Helical" evidence="5">
    <location>
        <begin position="236"/>
        <end position="254"/>
    </location>
</feature>
<evidence type="ECO:0000256" key="1">
    <source>
        <dbReference type="ARBA" id="ARBA00004141"/>
    </source>
</evidence>
<reference evidence="6 7" key="1">
    <citation type="submission" date="2018-06" db="EMBL/GenBank/DDBJ databases">
        <title>Mucibacter soli gen. nov., sp. nov., a new member of the family Chitinophagaceae producing mucin.</title>
        <authorList>
            <person name="Kim M.-K."/>
            <person name="Park S."/>
            <person name="Kim T.-S."/>
            <person name="Joung Y."/>
            <person name="Han J.-H."/>
            <person name="Kim S.B."/>
        </authorList>
    </citation>
    <scope>NUCLEOTIDE SEQUENCE [LARGE SCALE GENOMIC DNA]</scope>
    <source>
        <strain evidence="6 7">R1-15</strain>
    </source>
</reference>
<comment type="caution">
    <text evidence="6">The sequence shown here is derived from an EMBL/GenBank/DDBJ whole genome shotgun (WGS) entry which is preliminary data.</text>
</comment>
<feature type="transmembrane region" description="Helical" evidence="5">
    <location>
        <begin position="70"/>
        <end position="88"/>
    </location>
</feature>
<evidence type="ECO:0000256" key="2">
    <source>
        <dbReference type="ARBA" id="ARBA00022692"/>
    </source>
</evidence>
<feature type="transmembrane region" description="Helical" evidence="5">
    <location>
        <begin position="6"/>
        <end position="33"/>
    </location>
</feature>
<feature type="transmembrane region" description="Helical" evidence="5">
    <location>
        <begin position="204"/>
        <end position="224"/>
    </location>
</feature>
<evidence type="ECO:0000313" key="7">
    <source>
        <dbReference type="Proteomes" id="UP000248745"/>
    </source>
</evidence>
<dbReference type="Proteomes" id="UP000248745">
    <property type="component" value="Unassembled WGS sequence"/>
</dbReference>
<evidence type="ECO:0000256" key="3">
    <source>
        <dbReference type="ARBA" id="ARBA00022989"/>
    </source>
</evidence>
<dbReference type="GO" id="GO:0005385">
    <property type="term" value="F:zinc ion transmembrane transporter activity"/>
    <property type="evidence" value="ECO:0007669"/>
    <property type="project" value="TreeGrafter"/>
</dbReference>
<organism evidence="6 7">
    <name type="scientific">Taibaiella soli</name>
    <dbReference type="NCBI Taxonomy" id="1649169"/>
    <lineage>
        <taxon>Bacteria</taxon>
        <taxon>Pseudomonadati</taxon>
        <taxon>Bacteroidota</taxon>
        <taxon>Chitinophagia</taxon>
        <taxon>Chitinophagales</taxon>
        <taxon>Chitinophagaceae</taxon>
        <taxon>Taibaiella</taxon>
    </lineage>
</organism>
<dbReference type="InterPro" id="IPR003689">
    <property type="entry name" value="ZIP"/>
</dbReference>
<keyword evidence="2 5" id="KW-0812">Transmembrane</keyword>
<feature type="transmembrane region" description="Helical" evidence="5">
    <location>
        <begin position="109"/>
        <end position="126"/>
    </location>
</feature>
<dbReference type="EMBL" id="QKTW01000011">
    <property type="protein sequence ID" value="PZF73630.1"/>
    <property type="molecule type" value="Genomic_DNA"/>
</dbReference>
<accession>A0A2W2AMT2</accession>
<evidence type="ECO:0000256" key="4">
    <source>
        <dbReference type="ARBA" id="ARBA00023136"/>
    </source>
</evidence>
<keyword evidence="4 5" id="KW-0472">Membrane</keyword>
<keyword evidence="3 5" id="KW-1133">Transmembrane helix</keyword>
<dbReference type="Pfam" id="PF02535">
    <property type="entry name" value="Zip"/>
    <property type="match status" value="1"/>
</dbReference>
<feature type="transmembrane region" description="Helical" evidence="5">
    <location>
        <begin position="173"/>
        <end position="192"/>
    </location>
</feature>
<dbReference type="GO" id="GO:0016020">
    <property type="term" value="C:membrane"/>
    <property type="evidence" value="ECO:0007669"/>
    <property type="project" value="UniProtKB-SubCell"/>
</dbReference>
<dbReference type="OrthoDB" id="654481at2"/>
<evidence type="ECO:0008006" key="8">
    <source>
        <dbReference type="Google" id="ProtNLM"/>
    </source>
</evidence>
<name>A0A2W2AMT2_9BACT</name>
<protein>
    <recommendedName>
        <fullName evidence="8">ZIP family metal transporter</fullName>
    </recommendedName>
</protein>
<proteinExistence type="predicted"/>
<feature type="transmembrane region" description="Helical" evidence="5">
    <location>
        <begin position="45"/>
        <end position="64"/>
    </location>
</feature>
<dbReference type="AlphaFoldDB" id="A0A2W2AMT2"/>
<gene>
    <name evidence="6" type="ORF">DN068_07865</name>
</gene>
<keyword evidence="7" id="KW-1185">Reference proteome</keyword>
<sequence length="255" mass="28492">MVLLLHLIYFFCMHTWYSLLLFVITCLGGSIPLWIKGLDDRRMHYLLAFSGSFLLSITFLHLLPETFEDLNASAGFYLLIGFFFQLVIQRFTHGVEHGHTHIHPHEHGHVIALAPILTGLSLHAFMEGLPLGFNYRMHGTEPSLYMAVAIHKIPEAMLVTSLVAAVKGKSRGLLTLILFSAVTPVAGLLAQLLGEHYNFMSKTIMILIPVVAGAFIHIATTIFFESGTKQHLLTRQKIMAMLFGVGLAMLTLYFD</sequence>
<evidence type="ECO:0000256" key="5">
    <source>
        <dbReference type="SAM" id="Phobius"/>
    </source>
</evidence>
<comment type="subcellular location">
    <subcellularLocation>
        <location evidence="1">Membrane</location>
        <topology evidence="1">Multi-pass membrane protein</topology>
    </subcellularLocation>
</comment>
<dbReference type="PANTHER" id="PTHR11040">
    <property type="entry name" value="ZINC/IRON TRANSPORTER"/>
    <property type="match status" value="1"/>
</dbReference>
<evidence type="ECO:0000313" key="6">
    <source>
        <dbReference type="EMBL" id="PZF73630.1"/>
    </source>
</evidence>